<dbReference type="Gene3D" id="3.10.450.50">
    <property type="match status" value="1"/>
</dbReference>
<dbReference type="SUPFAM" id="SSF54427">
    <property type="entry name" value="NTF2-like"/>
    <property type="match status" value="1"/>
</dbReference>
<dbReference type="Proteomes" id="UP001330812">
    <property type="component" value="Chromosome"/>
</dbReference>
<dbReference type="InterPro" id="IPR032710">
    <property type="entry name" value="NTF2-like_dom_sf"/>
</dbReference>
<keyword evidence="3" id="KW-0223">Dioxygenase</keyword>
<dbReference type="PANTHER" id="PTHR41534">
    <property type="entry name" value="BLR3401 PROTEIN"/>
    <property type="match status" value="1"/>
</dbReference>
<dbReference type="Pfam" id="PF00866">
    <property type="entry name" value="Ring_hydroxyl_B"/>
    <property type="match status" value="1"/>
</dbReference>
<dbReference type="CDD" id="cd00667">
    <property type="entry name" value="ring_hydroxylating_dioxygenases_beta"/>
    <property type="match status" value="1"/>
</dbReference>
<reference evidence="3 4" key="1">
    <citation type="journal article" date="2015" name="Int. J. Syst. Evol. Microbiol.">
        <title>Amycolatopsis rhabdoformis sp. nov., an actinomycete isolated from a tropical forest soil.</title>
        <authorList>
            <person name="Souza W.R."/>
            <person name="Silva R.E."/>
            <person name="Goodfellow M."/>
            <person name="Busarakam K."/>
            <person name="Figueiro F.S."/>
            <person name="Ferreira D."/>
            <person name="Rodrigues-Filho E."/>
            <person name="Moraes L.A.B."/>
            <person name="Zucchi T.D."/>
        </authorList>
    </citation>
    <scope>NUCLEOTIDE SEQUENCE [LARGE SCALE GENOMIC DNA]</scope>
    <source>
        <strain evidence="3 4">NCIMB 14900</strain>
    </source>
</reference>
<dbReference type="EMBL" id="CP142149">
    <property type="protein sequence ID" value="WSE33541.1"/>
    <property type="molecule type" value="Genomic_DNA"/>
</dbReference>
<keyword evidence="2 3" id="KW-0560">Oxidoreductase</keyword>
<comment type="similarity">
    <text evidence="1">Belongs to the bacterial ring-hydroxylating dioxygenase beta subunit family.</text>
</comment>
<organism evidence="3 4">
    <name type="scientific">Amycolatopsis rhabdoformis</name>
    <dbReference type="NCBI Taxonomy" id="1448059"/>
    <lineage>
        <taxon>Bacteria</taxon>
        <taxon>Bacillati</taxon>
        <taxon>Actinomycetota</taxon>
        <taxon>Actinomycetes</taxon>
        <taxon>Pseudonocardiales</taxon>
        <taxon>Pseudonocardiaceae</taxon>
        <taxon>Amycolatopsis</taxon>
    </lineage>
</organism>
<keyword evidence="4" id="KW-1185">Reference proteome</keyword>
<dbReference type="EC" id="1.14.-.-" evidence="3"/>
<evidence type="ECO:0000313" key="4">
    <source>
        <dbReference type="Proteomes" id="UP001330812"/>
    </source>
</evidence>
<evidence type="ECO:0000313" key="3">
    <source>
        <dbReference type="EMBL" id="WSE33541.1"/>
    </source>
</evidence>
<dbReference type="InterPro" id="IPR000391">
    <property type="entry name" value="Rng_hydr_dOase-bsu"/>
</dbReference>
<dbReference type="GO" id="GO:0051213">
    <property type="term" value="F:dioxygenase activity"/>
    <property type="evidence" value="ECO:0007669"/>
    <property type="project" value="UniProtKB-KW"/>
</dbReference>
<protein>
    <submittedName>
        <fullName evidence="3">Aromatic-ring-hydroxylating dioxygenase subunit beta</fullName>
        <ecNumber evidence="3">1.14.-.-</ecNumber>
    </submittedName>
</protein>
<proteinExistence type="inferred from homology"/>
<evidence type="ECO:0000256" key="2">
    <source>
        <dbReference type="ARBA" id="ARBA00023002"/>
    </source>
</evidence>
<dbReference type="RefSeq" id="WP_326836339.1">
    <property type="nucleotide sequence ID" value="NZ_CP142149.1"/>
</dbReference>
<accession>A0ABZ1IGE0</accession>
<sequence>MTLRETLAAAKKLPVVLPNTELYGRVAEFQNAEAEILDTYAYLDWIELFTEDVAYRMPVRTTQFLVDGEGFHDFDFIVDDWQTLYTRVKRLETEFAWAETPPSRTRHFLTNLRLTRDPGAGVLFARSNFLITRTRQDLDYQTFTGSRHDELVAHGDTFKIRRRTVLVDQTVITGTNLSIFF</sequence>
<evidence type="ECO:0000256" key="1">
    <source>
        <dbReference type="ARBA" id="ARBA00009570"/>
    </source>
</evidence>
<gene>
    <name evidence="3" type="ORF">VSH64_15740</name>
</gene>
<name>A0ABZ1IGE0_9PSEU</name>
<dbReference type="PANTHER" id="PTHR41534:SF2">
    <property type="entry name" value="3-PHENYLPROPIONATE_CINNAMIC ACID DIOXYGENASE SUBUNIT BETA"/>
    <property type="match status" value="1"/>
</dbReference>